<evidence type="ECO:0000256" key="5">
    <source>
        <dbReference type="ARBA" id="ARBA00022856"/>
    </source>
</evidence>
<dbReference type="PROSITE" id="PS01022">
    <property type="entry name" value="PTR2_1"/>
    <property type="match status" value="1"/>
</dbReference>
<dbReference type="InterPro" id="IPR036259">
    <property type="entry name" value="MFS_trans_sf"/>
</dbReference>
<feature type="transmembrane region" description="Helical" evidence="11">
    <location>
        <begin position="194"/>
        <end position="215"/>
    </location>
</feature>
<evidence type="ECO:0000313" key="12">
    <source>
        <dbReference type="Proteomes" id="UP000079169"/>
    </source>
</evidence>
<evidence type="ECO:0000256" key="2">
    <source>
        <dbReference type="ARBA" id="ARBA00005982"/>
    </source>
</evidence>
<dbReference type="GO" id="GO:0016020">
    <property type="term" value="C:membrane"/>
    <property type="evidence" value="ECO:0007669"/>
    <property type="project" value="UniProtKB-SubCell"/>
</dbReference>
<evidence type="ECO:0000256" key="1">
    <source>
        <dbReference type="ARBA" id="ARBA00004141"/>
    </source>
</evidence>
<keyword evidence="12" id="KW-1185">Reference proteome</keyword>
<feature type="transmembrane region" description="Helical" evidence="11">
    <location>
        <begin position="159"/>
        <end position="182"/>
    </location>
</feature>
<proteinExistence type="inferred from homology"/>
<dbReference type="OMA" id="FKVIGTI"/>
<evidence type="ECO:0000256" key="4">
    <source>
        <dbReference type="ARBA" id="ARBA00022692"/>
    </source>
</evidence>
<feature type="transmembrane region" description="Helical" evidence="11">
    <location>
        <begin position="88"/>
        <end position="110"/>
    </location>
</feature>
<feature type="transmembrane region" description="Helical" evidence="11">
    <location>
        <begin position="590"/>
        <end position="614"/>
    </location>
</feature>
<evidence type="ECO:0000256" key="9">
    <source>
        <dbReference type="ARBA" id="ARBA00078114"/>
    </source>
</evidence>
<dbReference type="Gene3D" id="1.20.1250.20">
    <property type="entry name" value="MFS general substrate transporter like domains"/>
    <property type="match status" value="2"/>
</dbReference>
<keyword evidence="4 10" id="KW-0812">Transmembrane</keyword>
<organism evidence="12 13">
    <name type="scientific">Diaphorina citri</name>
    <name type="common">Asian citrus psyllid</name>
    <dbReference type="NCBI Taxonomy" id="121845"/>
    <lineage>
        <taxon>Eukaryota</taxon>
        <taxon>Metazoa</taxon>
        <taxon>Ecdysozoa</taxon>
        <taxon>Arthropoda</taxon>
        <taxon>Hexapoda</taxon>
        <taxon>Insecta</taxon>
        <taxon>Pterygota</taxon>
        <taxon>Neoptera</taxon>
        <taxon>Paraneoptera</taxon>
        <taxon>Hemiptera</taxon>
        <taxon>Sternorrhyncha</taxon>
        <taxon>Psylloidea</taxon>
        <taxon>Psyllidae</taxon>
        <taxon>Diaphorininae</taxon>
        <taxon>Diaphorina</taxon>
    </lineage>
</organism>
<keyword evidence="6" id="KW-0653">Protein transport</keyword>
<reference evidence="13" key="1">
    <citation type="submission" date="2025-08" db="UniProtKB">
        <authorList>
            <consortium name="RefSeq"/>
        </authorList>
    </citation>
    <scope>IDENTIFICATION</scope>
</reference>
<dbReference type="InterPro" id="IPR018456">
    <property type="entry name" value="PTR2_symporter_CS"/>
</dbReference>
<sequence length="691" mass="78360">MASAPVSSYMLSPSEQPKYPKAVFFIVINEFCERFCYYGMRTVLSLYMHLVLLYDEKTATVMFHIWTGLCYFFPLFGGIIADTYLGKFLTIVILSIVYLGGNVLLTVTAIDPLNIPKRTFTLVGLLLIAVGTGGIKPCVSSFGGDQFIVPEQSAQLEKFFSLFYFSINAGSLISTFITPIFRHDMQCFGQEACFPLAFGVPALLMFLAIIVFIIGKPMYKINKPKGNVALEVFQCTIRAIKNKFKTKKSERTKEHWLDYANDKYDQGTIEDIKTLLRILLLFVPLPIFWALFDQQGSRWTFQANRMDGRVFGTSLEIKPDQMQLINPLLILTFIPLFQYVIYPLVDKCGLNRPLRKLTVGGLLAALSFVVSALVEFNIRAHSQIAPQDRHFSLRIYNSMDCDFVFHSPLKNERVLRAMDMLALNNIPINGTQHFAALFEPSTSCPYVLNKTFQSSVLGADGKITEYYLIRDEKQQAHLKRLGEFHDLRNINSSLKMQILYGSELQGKRITLESDDGFYQDIDLPTGACYTEYIEGIPAGVYEVRSENKVLKSNMELQDDNVYVLNLNTEASPEHRTARLLKDDSSNKVSMLWLFPQYIIITAAEIMFSITGFEFAFTQAPVSMKSAVSACWLLTTAFGNLIVAIVAEAKIFENQAYEFLLFASLMVVDMGVFALLAMRYKYVEEDEDEDHE</sequence>
<dbReference type="PROSITE" id="PS01023">
    <property type="entry name" value="PTR2_2"/>
    <property type="match status" value="1"/>
</dbReference>
<dbReference type="Proteomes" id="UP000079169">
    <property type="component" value="Unplaced"/>
</dbReference>
<dbReference type="KEGG" id="dci:103510323"/>
<evidence type="ECO:0000256" key="7">
    <source>
        <dbReference type="ARBA" id="ARBA00022989"/>
    </source>
</evidence>
<name>A0A1S3D2T8_DIACI</name>
<dbReference type="PaxDb" id="121845-A0A1S3D2T8"/>
<dbReference type="SUPFAM" id="SSF103473">
    <property type="entry name" value="MFS general substrate transporter"/>
    <property type="match status" value="1"/>
</dbReference>
<evidence type="ECO:0000256" key="3">
    <source>
        <dbReference type="ARBA" id="ARBA00022448"/>
    </source>
</evidence>
<feature type="transmembrane region" description="Helical" evidence="11">
    <location>
        <begin position="658"/>
        <end position="677"/>
    </location>
</feature>
<dbReference type="RefSeq" id="XP_008473196.1">
    <property type="nucleotide sequence ID" value="XM_008474974.3"/>
</dbReference>
<feature type="transmembrane region" description="Helical" evidence="11">
    <location>
        <begin position="60"/>
        <end position="81"/>
    </location>
</feature>
<dbReference type="FunFam" id="1.20.1250.20:FF:000049">
    <property type="entry name" value="Solute carrier family 15 member 2"/>
    <property type="match status" value="1"/>
</dbReference>
<keyword evidence="8 11" id="KW-0472">Membrane</keyword>
<keyword evidence="7 11" id="KW-1133">Transmembrane helix</keyword>
<dbReference type="PANTHER" id="PTHR11654">
    <property type="entry name" value="OLIGOPEPTIDE TRANSPORTER-RELATED"/>
    <property type="match status" value="1"/>
</dbReference>
<dbReference type="GO" id="GO:0015031">
    <property type="term" value="P:protein transport"/>
    <property type="evidence" value="ECO:0007669"/>
    <property type="project" value="UniProtKB-KW"/>
</dbReference>
<gene>
    <name evidence="13" type="primary">LOC103510323</name>
</gene>
<accession>A0A1S3D2T8</accession>
<feature type="transmembrane region" description="Helical" evidence="11">
    <location>
        <begin position="274"/>
        <end position="292"/>
    </location>
</feature>
<dbReference type="GeneID" id="103510323"/>
<protein>
    <recommendedName>
        <fullName evidence="9">Oligopeptide transporter 1</fullName>
    </recommendedName>
</protein>
<feature type="transmembrane region" description="Helical" evidence="11">
    <location>
        <begin position="122"/>
        <end position="139"/>
    </location>
</feature>
<dbReference type="GO" id="GO:0022857">
    <property type="term" value="F:transmembrane transporter activity"/>
    <property type="evidence" value="ECO:0007669"/>
    <property type="project" value="InterPro"/>
</dbReference>
<comment type="similarity">
    <text evidence="2 10">Belongs to the major facilitator superfamily. Proton-dependent oligopeptide transporter (POT/PTR) (TC 2.A.17) family.</text>
</comment>
<evidence type="ECO:0000256" key="10">
    <source>
        <dbReference type="RuleBase" id="RU003755"/>
    </source>
</evidence>
<keyword evidence="3 10" id="KW-0813">Transport</keyword>
<feature type="transmembrane region" description="Helical" evidence="11">
    <location>
        <begin position="324"/>
        <end position="345"/>
    </location>
</feature>
<evidence type="ECO:0000256" key="8">
    <source>
        <dbReference type="ARBA" id="ARBA00023136"/>
    </source>
</evidence>
<dbReference type="GO" id="GO:0006857">
    <property type="term" value="P:oligopeptide transport"/>
    <property type="evidence" value="ECO:0007669"/>
    <property type="project" value="InterPro"/>
</dbReference>
<evidence type="ECO:0000256" key="11">
    <source>
        <dbReference type="SAM" id="Phobius"/>
    </source>
</evidence>
<evidence type="ECO:0000256" key="6">
    <source>
        <dbReference type="ARBA" id="ARBA00022927"/>
    </source>
</evidence>
<dbReference type="CDD" id="cd17347">
    <property type="entry name" value="MFS_SLC15A1_2_like"/>
    <property type="match status" value="1"/>
</dbReference>
<feature type="transmembrane region" description="Helical" evidence="11">
    <location>
        <begin position="626"/>
        <end position="646"/>
    </location>
</feature>
<dbReference type="AlphaFoldDB" id="A0A1S3D2T8"/>
<keyword evidence="5" id="KW-0571">Peptide transport</keyword>
<evidence type="ECO:0000313" key="13">
    <source>
        <dbReference type="RefSeq" id="XP_008473196.1"/>
    </source>
</evidence>
<dbReference type="InterPro" id="IPR000109">
    <property type="entry name" value="POT_fam"/>
</dbReference>
<comment type="subcellular location">
    <subcellularLocation>
        <location evidence="1 10">Membrane</location>
        <topology evidence="1 10">Multi-pass membrane protein</topology>
    </subcellularLocation>
</comment>
<dbReference type="Pfam" id="PF00854">
    <property type="entry name" value="PTR2"/>
    <property type="match status" value="2"/>
</dbReference>